<keyword evidence="1 3" id="KW-0732">Signal</keyword>
<dbReference type="Gene3D" id="3.50.30.30">
    <property type="match status" value="2"/>
</dbReference>
<protein>
    <recommendedName>
        <fullName evidence="4">PA domain-containing protein</fullName>
    </recommendedName>
</protein>
<evidence type="ECO:0000313" key="6">
    <source>
        <dbReference type="Proteomes" id="UP001165085"/>
    </source>
</evidence>
<feature type="chain" id="PRO_5040756419" description="PA domain-containing protein" evidence="3">
    <location>
        <begin position="18"/>
        <end position="514"/>
    </location>
</feature>
<dbReference type="InterPro" id="IPR046450">
    <property type="entry name" value="PA_dom_sf"/>
</dbReference>
<reference evidence="6" key="1">
    <citation type="journal article" date="2023" name="Commun. Biol.">
        <title>Genome analysis of Parmales, the sister group of diatoms, reveals the evolutionary specialization of diatoms from phago-mixotrophs to photoautotrophs.</title>
        <authorList>
            <person name="Ban H."/>
            <person name="Sato S."/>
            <person name="Yoshikawa S."/>
            <person name="Yamada K."/>
            <person name="Nakamura Y."/>
            <person name="Ichinomiya M."/>
            <person name="Sato N."/>
            <person name="Blanc-Mathieu R."/>
            <person name="Endo H."/>
            <person name="Kuwata A."/>
            <person name="Ogata H."/>
        </authorList>
    </citation>
    <scope>NUCLEOTIDE SEQUENCE [LARGE SCALE GENOMIC DNA]</scope>
    <source>
        <strain evidence="6">NIES 3701</strain>
    </source>
</reference>
<name>A0A9W7A459_9STRA</name>
<dbReference type="EMBL" id="BRXY01000077">
    <property type="protein sequence ID" value="GMH62348.1"/>
    <property type="molecule type" value="Genomic_DNA"/>
</dbReference>
<evidence type="ECO:0000259" key="4">
    <source>
        <dbReference type="Pfam" id="PF02225"/>
    </source>
</evidence>
<accession>A0A9W7A459</accession>
<dbReference type="InterPro" id="IPR003137">
    <property type="entry name" value="PA_domain"/>
</dbReference>
<dbReference type="AlphaFoldDB" id="A0A9W7A459"/>
<feature type="domain" description="PA" evidence="4">
    <location>
        <begin position="198"/>
        <end position="262"/>
    </location>
</feature>
<keyword evidence="2" id="KW-0325">Glycoprotein</keyword>
<organism evidence="5 6">
    <name type="scientific">Triparma strigata</name>
    <dbReference type="NCBI Taxonomy" id="1606541"/>
    <lineage>
        <taxon>Eukaryota</taxon>
        <taxon>Sar</taxon>
        <taxon>Stramenopiles</taxon>
        <taxon>Ochrophyta</taxon>
        <taxon>Bolidophyceae</taxon>
        <taxon>Parmales</taxon>
        <taxon>Triparmaceae</taxon>
        <taxon>Triparma</taxon>
    </lineage>
</organism>
<comment type="caution">
    <text evidence="5">The sequence shown here is derived from an EMBL/GenBank/DDBJ whole genome shotgun (WGS) entry which is preliminary data.</text>
</comment>
<gene>
    <name evidence="5" type="ORF">TrST_g13757</name>
</gene>
<evidence type="ECO:0000256" key="3">
    <source>
        <dbReference type="SAM" id="SignalP"/>
    </source>
</evidence>
<dbReference type="OrthoDB" id="191098at2759"/>
<evidence type="ECO:0000256" key="2">
    <source>
        <dbReference type="ARBA" id="ARBA00023180"/>
    </source>
</evidence>
<feature type="signal peptide" evidence="3">
    <location>
        <begin position="1"/>
        <end position="17"/>
    </location>
</feature>
<dbReference type="PANTHER" id="PTHR22702:SF1">
    <property type="entry name" value="PROTEASE-ASSOCIATED DOMAIN-CONTAINING PROTEIN 1"/>
    <property type="match status" value="1"/>
</dbReference>
<dbReference type="Proteomes" id="UP001165085">
    <property type="component" value="Unassembled WGS sequence"/>
</dbReference>
<dbReference type="Pfam" id="PF02225">
    <property type="entry name" value="PA"/>
    <property type="match status" value="2"/>
</dbReference>
<dbReference type="SUPFAM" id="SSF52025">
    <property type="entry name" value="PA domain"/>
    <property type="match status" value="2"/>
</dbReference>
<evidence type="ECO:0000313" key="5">
    <source>
        <dbReference type="EMBL" id="GMH62348.1"/>
    </source>
</evidence>
<feature type="domain" description="PA" evidence="4">
    <location>
        <begin position="350"/>
        <end position="425"/>
    </location>
</feature>
<dbReference type="PANTHER" id="PTHR22702">
    <property type="entry name" value="PROTEASE-ASSOCIATED DOMAIN-CONTAINING PROTEIN"/>
    <property type="match status" value="1"/>
</dbReference>
<proteinExistence type="predicted"/>
<evidence type="ECO:0000256" key="1">
    <source>
        <dbReference type="ARBA" id="ARBA00022729"/>
    </source>
</evidence>
<sequence length="514" mass="57023">MNFHYVVLAILLCYAYSQPQIVGGRRRRQKFGMEGLIEMGDEEINAADLRRAGVITDAELRAEDRGSVQRSNIVNEEEAKMAADMASERKPSMVKLPGREEMLMLPDRESVLKFEFFRDFAKEEDIDGQLEQREQAWWGRLYVANFPFSIQFLRGHFGSGPKLAPYTLLLSEPALMCDLTLYDAMMDNQDRVKELKDQGKDVIIVAKRGNCTYGEKAILAESVGADGILYVNDEEGITHPAAPDVREFRDFAPSMISQAEGDYLMNVLQRGGGTIEANFIPIACVDEPKNLKTDKFCLPTSQQERDFEDAIQYGGVVKSSDGIEADFLQAHYGYPLPDGTHSFTFHEGDACESLGDEMVSKHVIVKRGGCSFQNKTLNLAEAGAEVIVIVNNEPFPDRPGVGNLYESLVISSSVVMVGAVQGDAIWKSMKGNGGVTDLTFARDENVRYDIYRQLAALVRKPIGDDGGFPFKKKARATLMENMKKEMKAIGVTKGLWEAYKAAAKKGGVKVSVEL</sequence>
<keyword evidence="6" id="KW-1185">Reference proteome</keyword>